<dbReference type="EMBL" id="JACTNZ010000011">
    <property type="protein sequence ID" value="KAG5524459.1"/>
    <property type="molecule type" value="Genomic_DNA"/>
</dbReference>
<evidence type="ECO:0000313" key="2">
    <source>
        <dbReference type="EMBL" id="KAG5524459.1"/>
    </source>
</evidence>
<keyword evidence="3" id="KW-1185">Reference proteome</keyword>
<gene>
    <name evidence="2" type="ORF">RHGRI_031203</name>
</gene>
<dbReference type="Proteomes" id="UP000823749">
    <property type="component" value="Chromosome 11"/>
</dbReference>
<feature type="compositionally biased region" description="Gly residues" evidence="1">
    <location>
        <begin position="1"/>
        <end position="12"/>
    </location>
</feature>
<sequence length="70" mass="6576">MVVGDGEVGGAPVGAVEDGGSADLKEHDNVGGAEAVVDGEGGLVGEVDGDVDLALGIGNGVFAQGVGGER</sequence>
<dbReference type="AlphaFoldDB" id="A0AAV6IBQ4"/>
<organism evidence="2 3">
    <name type="scientific">Rhododendron griersonianum</name>
    <dbReference type="NCBI Taxonomy" id="479676"/>
    <lineage>
        <taxon>Eukaryota</taxon>
        <taxon>Viridiplantae</taxon>
        <taxon>Streptophyta</taxon>
        <taxon>Embryophyta</taxon>
        <taxon>Tracheophyta</taxon>
        <taxon>Spermatophyta</taxon>
        <taxon>Magnoliopsida</taxon>
        <taxon>eudicotyledons</taxon>
        <taxon>Gunneridae</taxon>
        <taxon>Pentapetalae</taxon>
        <taxon>asterids</taxon>
        <taxon>Ericales</taxon>
        <taxon>Ericaceae</taxon>
        <taxon>Ericoideae</taxon>
        <taxon>Rhodoreae</taxon>
        <taxon>Rhododendron</taxon>
    </lineage>
</organism>
<name>A0AAV6IBQ4_9ERIC</name>
<evidence type="ECO:0000313" key="3">
    <source>
        <dbReference type="Proteomes" id="UP000823749"/>
    </source>
</evidence>
<feature type="region of interest" description="Disordered" evidence="1">
    <location>
        <begin position="1"/>
        <end position="22"/>
    </location>
</feature>
<proteinExistence type="predicted"/>
<comment type="caution">
    <text evidence="2">The sequence shown here is derived from an EMBL/GenBank/DDBJ whole genome shotgun (WGS) entry which is preliminary data.</text>
</comment>
<reference evidence="2" key="1">
    <citation type="submission" date="2020-08" db="EMBL/GenBank/DDBJ databases">
        <title>Plant Genome Project.</title>
        <authorList>
            <person name="Zhang R.-G."/>
        </authorList>
    </citation>
    <scope>NUCLEOTIDE SEQUENCE</scope>
    <source>
        <strain evidence="2">WSP0</strain>
        <tissue evidence="2">Leaf</tissue>
    </source>
</reference>
<accession>A0AAV6IBQ4</accession>
<protein>
    <submittedName>
        <fullName evidence="2">Uncharacterized protein</fullName>
    </submittedName>
</protein>
<evidence type="ECO:0000256" key="1">
    <source>
        <dbReference type="SAM" id="MobiDB-lite"/>
    </source>
</evidence>